<dbReference type="PIRSF" id="PIRSF000498">
    <property type="entry name" value="Riboflavin_syn_A"/>
    <property type="match status" value="1"/>
</dbReference>
<dbReference type="Pfam" id="PF00677">
    <property type="entry name" value="Lum_binding"/>
    <property type="match status" value="2"/>
</dbReference>
<comment type="catalytic activity">
    <reaction evidence="1">
        <text>2 6,7-dimethyl-8-(1-D-ribityl)lumazine + H(+) = 5-amino-6-(D-ribitylamino)uracil + riboflavin</text>
        <dbReference type="Rhea" id="RHEA:20772"/>
        <dbReference type="ChEBI" id="CHEBI:15378"/>
        <dbReference type="ChEBI" id="CHEBI:15934"/>
        <dbReference type="ChEBI" id="CHEBI:57986"/>
        <dbReference type="ChEBI" id="CHEBI:58201"/>
        <dbReference type="EC" id="2.5.1.9"/>
    </reaction>
</comment>
<dbReference type="InterPro" id="IPR017938">
    <property type="entry name" value="Riboflavin_synthase-like_b-brl"/>
</dbReference>
<dbReference type="GO" id="GO:0004746">
    <property type="term" value="F:riboflavin synthase activity"/>
    <property type="evidence" value="ECO:0007669"/>
    <property type="project" value="UniProtKB-UniRule"/>
</dbReference>
<dbReference type="InterPro" id="IPR026017">
    <property type="entry name" value="Lumazine-bd_dom"/>
</dbReference>
<evidence type="ECO:0000256" key="3">
    <source>
        <dbReference type="ARBA" id="ARBA00004887"/>
    </source>
</evidence>
<evidence type="ECO:0000256" key="8">
    <source>
        <dbReference type="ARBA" id="ARBA00022737"/>
    </source>
</evidence>
<sequence>MISIFTGIIEELGTVKRIEKGSQSFRITIKAQKVLEDVKIGDSIAVNGVCLTVVDFAPDFFTADVMPETVAKTTLKSLSSGDYVNLERALRLGDRLGGHLVQGHVDGIGRIIRKESRDIAVIYHIAAPGQVLKYTVPKGSIAIDGISLTVVEVGKDSFSVSLIPHTAKMTTLGFKNAGDEVNLETDIIGRYIERLLSHHELPAAAKKELDMNFLAEHGFI</sequence>
<accession>A0A1M5QZR7</accession>
<dbReference type="STRING" id="1123382.SAMN02745221_01894"/>
<dbReference type="PANTHER" id="PTHR21098:SF12">
    <property type="entry name" value="RIBOFLAVIN SYNTHASE"/>
    <property type="match status" value="1"/>
</dbReference>
<dbReference type="PROSITE" id="PS51177">
    <property type="entry name" value="LUMAZINE_BIND"/>
    <property type="match status" value="2"/>
</dbReference>
<evidence type="ECO:0000256" key="6">
    <source>
        <dbReference type="ARBA" id="ARBA00022619"/>
    </source>
</evidence>
<dbReference type="SUPFAM" id="SSF63380">
    <property type="entry name" value="Riboflavin synthase domain-like"/>
    <property type="match status" value="2"/>
</dbReference>
<name>A0A1M5QZR7_9FIRM</name>
<dbReference type="AlphaFoldDB" id="A0A1M5QZR7"/>
<evidence type="ECO:0000256" key="4">
    <source>
        <dbReference type="ARBA" id="ARBA00012827"/>
    </source>
</evidence>
<evidence type="ECO:0000256" key="2">
    <source>
        <dbReference type="ARBA" id="ARBA00002803"/>
    </source>
</evidence>
<evidence type="ECO:0000256" key="9">
    <source>
        <dbReference type="NCBIfam" id="TIGR00187"/>
    </source>
</evidence>
<dbReference type="GO" id="GO:0009231">
    <property type="term" value="P:riboflavin biosynthetic process"/>
    <property type="evidence" value="ECO:0007669"/>
    <property type="project" value="UniProtKB-KW"/>
</dbReference>
<keyword evidence="7" id="KW-0808">Transferase</keyword>
<proteinExistence type="predicted"/>
<comment type="pathway">
    <text evidence="3">Cofactor biosynthesis; riboflavin biosynthesis; riboflavin from 2-hydroxy-3-oxobutyl phosphate and 5-amino-6-(D-ribitylamino)uracil: step 2/2.</text>
</comment>
<dbReference type="InterPro" id="IPR023366">
    <property type="entry name" value="ATP_synth_asu-like_sf"/>
</dbReference>
<dbReference type="InterPro" id="IPR001783">
    <property type="entry name" value="Lumazine-bd"/>
</dbReference>
<keyword evidence="6" id="KW-0686">Riboflavin biosynthesis</keyword>
<evidence type="ECO:0000313" key="13">
    <source>
        <dbReference type="Proteomes" id="UP000242329"/>
    </source>
</evidence>
<reference evidence="13" key="1">
    <citation type="submission" date="2016-11" db="EMBL/GenBank/DDBJ databases">
        <authorList>
            <person name="Varghese N."/>
            <person name="Submissions S."/>
        </authorList>
    </citation>
    <scope>NUCLEOTIDE SEQUENCE [LARGE SCALE GENOMIC DNA]</scope>
    <source>
        <strain evidence="13">DSM 11003</strain>
    </source>
</reference>
<feature type="domain" description="Lumazine-binding" evidence="11">
    <location>
        <begin position="4"/>
        <end position="99"/>
    </location>
</feature>
<evidence type="ECO:0000256" key="7">
    <source>
        <dbReference type="ARBA" id="ARBA00022679"/>
    </source>
</evidence>
<dbReference type="Proteomes" id="UP000242329">
    <property type="component" value="Unassembled WGS sequence"/>
</dbReference>
<evidence type="ECO:0000256" key="10">
    <source>
        <dbReference type="PROSITE-ProRule" id="PRU00524"/>
    </source>
</evidence>
<feature type="domain" description="Lumazine-binding" evidence="11">
    <location>
        <begin position="100"/>
        <end position="196"/>
    </location>
</feature>
<dbReference type="Gene3D" id="2.40.30.20">
    <property type="match status" value="2"/>
</dbReference>
<dbReference type="NCBIfam" id="NF009566">
    <property type="entry name" value="PRK13020.1"/>
    <property type="match status" value="1"/>
</dbReference>
<evidence type="ECO:0000313" key="12">
    <source>
        <dbReference type="EMBL" id="SHH19356.1"/>
    </source>
</evidence>
<dbReference type="CDD" id="cd00402">
    <property type="entry name" value="Riboflavin_synthase_like"/>
    <property type="match status" value="1"/>
</dbReference>
<dbReference type="NCBIfam" id="TIGR00187">
    <property type="entry name" value="ribE"/>
    <property type="match status" value="1"/>
</dbReference>
<feature type="repeat" description="Lumazine-binding" evidence="10">
    <location>
        <begin position="100"/>
        <end position="196"/>
    </location>
</feature>
<keyword evidence="13" id="KW-1185">Reference proteome</keyword>
<dbReference type="PANTHER" id="PTHR21098">
    <property type="entry name" value="RIBOFLAVIN SYNTHASE ALPHA CHAIN"/>
    <property type="match status" value="1"/>
</dbReference>
<evidence type="ECO:0000259" key="11">
    <source>
        <dbReference type="PROSITE" id="PS51177"/>
    </source>
</evidence>
<gene>
    <name evidence="12" type="ORF">SAMN02745221_01894</name>
</gene>
<organism evidence="12 13">
    <name type="scientific">Thermosyntropha lipolytica DSM 11003</name>
    <dbReference type="NCBI Taxonomy" id="1123382"/>
    <lineage>
        <taxon>Bacteria</taxon>
        <taxon>Bacillati</taxon>
        <taxon>Bacillota</taxon>
        <taxon>Clostridia</taxon>
        <taxon>Eubacteriales</taxon>
        <taxon>Syntrophomonadaceae</taxon>
        <taxon>Thermosyntropha</taxon>
    </lineage>
</organism>
<dbReference type="EMBL" id="FQWY01000041">
    <property type="protein sequence ID" value="SHH19356.1"/>
    <property type="molecule type" value="Genomic_DNA"/>
</dbReference>
<comment type="function">
    <text evidence="2">Catalyzes the dismutation of two molecules of 6,7-dimethyl-8-ribityllumazine, resulting in the formation of riboflavin and 5-amino-6-(D-ribitylamino)uracil.</text>
</comment>
<evidence type="ECO:0000256" key="5">
    <source>
        <dbReference type="ARBA" id="ARBA00013950"/>
    </source>
</evidence>
<feature type="repeat" description="Lumazine-binding" evidence="10">
    <location>
        <begin position="4"/>
        <end position="99"/>
    </location>
</feature>
<dbReference type="NCBIfam" id="NF006767">
    <property type="entry name" value="PRK09289.1"/>
    <property type="match status" value="1"/>
</dbReference>
<dbReference type="FunFam" id="2.40.30.20:FF:000004">
    <property type="entry name" value="Riboflavin synthase, alpha subunit"/>
    <property type="match status" value="1"/>
</dbReference>
<evidence type="ECO:0000256" key="1">
    <source>
        <dbReference type="ARBA" id="ARBA00000968"/>
    </source>
</evidence>
<protein>
    <recommendedName>
        <fullName evidence="5 9">Riboflavin synthase</fullName>
        <ecNumber evidence="4 9">2.5.1.9</ecNumber>
    </recommendedName>
</protein>
<dbReference type="EC" id="2.5.1.9" evidence="4 9"/>
<keyword evidence="8" id="KW-0677">Repeat</keyword>
<dbReference type="FunFam" id="2.40.30.20:FF:000014">
    <property type="entry name" value="Riboflavin synthase, alpha subunit"/>
    <property type="match status" value="1"/>
</dbReference>